<dbReference type="Proteomes" id="UP001497480">
    <property type="component" value="Unassembled WGS sequence"/>
</dbReference>
<dbReference type="Pfam" id="PF14223">
    <property type="entry name" value="Retrotran_gag_2"/>
    <property type="match status" value="1"/>
</dbReference>
<evidence type="ECO:0000313" key="3">
    <source>
        <dbReference type="Proteomes" id="UP001497480"/>
    </source>
</evidence>
<dbReference type="EMBL" id="CAXHTB010000004">
    <property type="protein sequence ID" value="CAL0304814.1"/>
    <property type="molecule type" value="Genomic_DNA"/>
</dbReference>
<proteinExistence type="predicted"/>
<evidence type="ECO:0000313" key="2">
    <source>
        <dbReference type="EMBL" id="CAL0304814.1"/>
    </source>
</evidence>
<dbReference type="AlphaFoldDB" id="A0AAV1W710"/>
<feature type="compositionally biased region" description="Basic and acidic residues" evidence="1">
    <location>
        <begin position="213"/>
        <end position="225"/>
    </location>
</feature>
<keyword evidence="3" id="KW-1185">Reference proteome</keyword>
<feature type="region of interest" description="Disordered" evidence="1">
    <location>
        <begin position="152"/>
        <end position="228"/>
    </location>
</feature>
<organism evidence="2 3">
    <name type="scientific">Lupinus luteus</name>
    <name type="common">European yellow lupine</name>
    <dbReference type="NCBI Taxonomy" id="3873"/>
    <lineage>
        <taxon>Eukaryota</taxon>
        <taxon>Viridiplantae</taxon>
        <taxon>Streptophyta</taxon>
        <taxon>Embryophyta</taxon>
        <taxon>Tracheophyta</taxon>
        <taxon>Spermatophyta</taxon>
        <taxon>Magnoliopsida</taxon>
        <taxon>eudicotyledons</taxon>
        <taxon>Gunneridae</taxon>
        <taxon>Pentapetalae</taxon>
        <taxon>rosids</taxon>
        <taxon>fabids</taxon>
        <taxon>Fabales</taxon>
        <taxon>Fabaceae</taxon>
        <taxon>Papilionoideae</taxon>
        <taxon>50 kb inversion clade</taxon>
        <taxon>genistoids sensu lato</taxon>
        <taxon>core genistoids</taxon>
        <taxon>Genisteae</taxon>
        <taxon>Lupinus</taxon>
    </lineage>
</organism>
<sequence>MANSSRFSMTLPILDSKNYDRWRNHMKAIFGFQEVFEIVQKGYQEIGDGATEAQRAMYNEAKKKNCKALFLIYQGMEESDSVADYMTKILTLSNQMRSCGKAMKEKSIVEKVLRTLTCKYDHIVVAIEESKNLEELNIEELQASLQAHELRLKGRSSSRGSDQALMSRHTKKNSEKWNQKTKDKGQSSRWRTNESESSIKSDHKGARSGYIEQGKHYHKNSDGRKKLDKKKLQCYNCRNYGHFAS</sequence>
<reference evidence="2 3" key="1">
    <citation type="submission" date="2024-03" db="EMBL/GenBank/DDBJ databases">
        <authorList>
            <person name="Martinez-Hernandez J."/>
        </authorList>
    </citation>
    <scope>NUCLEOTIDE SEQUENCE [LARGE SCALE GENOMIC DNA]</scope>
</reference>
<gene>
    <name evidence="2" type="ORF">LLUT_LOCUS5874</name>
</gene>
<comment type="caution">
    <text evidence="2">The sequence shown here is derived from an EMBL/GenBank/DDBJ whole genome shotgun (WGS) entry which is preliminary data.</text>
</comment>
<accession>A0AAV1W710</accession>
<dbReference type="PANTHER" id="PTHR35317">
    <property type="entry name" value="OS04G0629600 PROTEIN"/>
    <property type="match status" value="1"/>
</dbReference>
<protein>
    <submittedName>
        <fullName evidence="2">Uncharacterized protein</fullName>
    </submittedName>
</protein>
<feature type="compositionally biased region" description="Basic and acidic residues" evidence="1">
    <location>
        <begin position="172"/>
        <end position="205"/>
    </location>
</feature>
<name>A0AAV1W710_LUPLU</name>
<dbReference type="PANTHER" id="PTHR35317:SF23">
    <property type="entry name" value="OS04G0629600 PROTEIN"/>
    <property type="match status" value="1"/>
</dbReference>
<evidence type="ECO:0000256" key="1">
    <source>
        <dbReference type="SAM" id="MobiDB-lite"/>
    </source>
</evidence>